<gene>
    <name evidence="4" type="ORF">EJ03DRAFT_350074</name>
</gene>
<dbReference type="PANTHER" id="PTHR39614">
    <property type="entry name" value="INTEGRAL MEMBRANE PROTEIN"/>
    <property type="match status" value="1"/>
</dbReference>
<dbReference type="InterPro" id="IPR049326">
    <property type="entry name" value="Rhodopsin_dom_fungi"/>
</dbReference>
<reference evidence="4" key="1">
    <citation type="journal article" date="2020" name="Stud. Mycol.">
        <title>101 Dothideomycetes genomes: a test case for predicting lifestyles and emergence of pathogens.</title>
        <authorList>
            <person name="Haridas S."/>
            <person name="Albert R."/>
            <person name="Binder M."/>
            <person name="Bloem J."/>
            <person name="Labutti K."/>
            <person name="Salamov A."/>
            <person name="Andreopoulos B."/>
            <person name="Baker S."/>
            <person name="Barry K."/>
            <person name="Bills G."/>
            <person name="Bluhm B."/>
            <person name="Cannon C."/>
            <person name="Castanera R."/>
            <person name="Culley D."/>
            <person name="Daum C."/>
            <person name="Ezra D."/>
            <person name="Gonzalez J."/>
            <person name="Henrissat B."/>
            <person name="Kuo A."/>
            <person name="Liang C."/>
            <person name="Lipzen A."/>
            <person name="Lutzoni F."/>
            <person name="Magnuson J."/>
            <person name="Mondo S."/>
            <person name="Nolan M."/>
            <person name="Ohm R."/>
            <person name="Pangilinan J."/>
            <person name="Park H.-J."/>
            <person name="Ramirez L."/>
            <person name="Alfaro M."/>
            <person name="Sun H."/>
            <person name="Tritt A."/>
            <person name="Yoshinaga Y."/>
            <person name="Zwiers L.-H."/>
            <person name="Turgeon B."/>
            <person name="Goodwin S."/>
            <person name="Spatafora J."/>
            <person name="Crous P."/>
            <person name="Grigoriev I."/>
        </authorList>
    </citation>
    <scope>NUCLEOTIDE SEQUENCE</scope>
    <source>
        <strain evidence="4">CBS 116005</strain>
    </source>
</reference>
<feature type="region of interest" description="Disordered" evidence="1">
    <location>
        <begin position="374"/>
        <end position="412"/>
    </location>
</feature>
<protein>
    <recommendedName>
        <fullName evidence="3">Rhodopsin domain-containing protein</fullName>
    </recommendedName>
</protein>
<accession>A0A6G1LDX4</accession>
<keyword evidence="2" id="KW-0812">Transmembrane</keyword>
<name>A0A6G1LDX4_9PEZI</name>
<dbReference type="OrthoDB" id="3897607at2759"/>
<evidence type="ECO:0000256" key="2">
    <source>
        <dbReference type="SAM" id="Phobius"/>
    </source>
</evidence>
<dbReference type="PANTHER" id="PTHR39614:SF2">
    <property type="entry name" value="INTEGRAL MEMBRANE PROTEIN"/>
    <property type="match status" value="1"/>
</dbReference>
<keyword evidence="2" id="KW-1133">Transmembrane helix</keyword>
<evidence type="ECO:0000313" key="4">
    <source>
        <dbReference type="EMBL" id="KAF2770779.1"/>
    </source>
</evidence>
<feature type="transmembrane region" description="Helical" evidence="2">
    <location>
        <begin position="103"/>
        <end position="126"/>
    </location>
</feature>
<dbReference type="Pfam" id="PF20684">
    <property type="entry name" value="Fung_rhodopsin"/>
    <property type="match status" value="1"/>
</dbReference>
<feature type="transmembrane region" description="Helical" evidence="2">
    <location>
        <begin position="29"/>
        <end position="48"/>
    </location>
</feature>
<feature type="transmembrane region" description="Helical" evidence="2">
    <location>
        <begin position="179"/>
        <end position="204"/>
    </location>
</feature>
<feature type="compositionally biased region" description="Basic and acidic residues" evidence="1">
    <location>
        <begin position="401"/>
        <end position="412"/>
    </location>
</feature>
<dbReference type="AlphaFoldDB" id="A0A6G1LDX4"/>
<evidence type="ECO:0000313" key="5">
    <source>
        <dbReference type="Proteomes" id="UP000799436"/>
    </source>
</evidence>
<evidence type="ECO:0000256" key="1">
    <source>
        <dbReference type="SAM" id="MobiDB-lite"/>
    </source>
</evidence>
<feature type="transmembrane region" description="Helical" evidence="2">
    <location>
        <begin position="60"/>
        <end position="83"/>
    </location>
</feature>
<keyword evidence="5" id="KW-1185">Reference proteome</keyword>
<feature type="transmembrane region" description="Helical" evidence="2">
    <location>
        <begin position="138"/>
        <end position="159"/>
    </location>
</feature>
<feature type="transmembrane region" description="Helical" evidence="2">
    <location>
        <begin position="216"/>
        <end position="236"/>
    </location>
</feature>
<dbReference type="Proteomes" id="UP000799436">
    <property type="component" value="Unassembled WGS sequence"/>
</dbReference>
<dbReference type="EMBL" id="ML995823">
    <property type="protein sequence ID" value="KAF2770779.1"/>
    <property type="molecule type" value="Genomic_DNA"/>
</dbReference>
<organism evidence="4 5">
    <name type="scientific">Teratosphaeria nubilosa</name>
    <dbReference type="NCBI Taxonomy" id="161662"/>
    <lineage>
        <taxon>Eukaryota</taxon>
        <taxon>Fungi</taxon>
        <taxon>Dikarya</taxon>
        <taxon>Ascomycota</taxon>
        <taxon>Pezizomycotina</taxon>
        <taxon>Dothideomycetes</taxon>
        <taxon>Dothideomycetidae</taxon>
        <taxon>Mycosphaerellales</taxon>
        <taxon>Teratosphaeriaceae</taxon>
        <taxon>Teratosphaeria</taxon>
    </lineage>
</organism>
<keyword evidence="2" id="KW-0472">Membrane</keyword>
<feature type="compositionally biased region" description="Polar residues" evidence="1">
    <location>
        <begin position="390"/>
        <end position="400"/>
    </location>
</feature>
<evidence type="ECO:0000259" key="3">
    <source>
        <dbReference type="Pfam" id="PF20684"/>
    </source>
</evidence>
<sequence>MSSVGAAPYVEGPRHAVVTPEDHGAVLSIAAWFLMVTMILTASLRFSVRFLTSHIPGWDDAALLMALISGVMEVITISVSVNLGLGKRAFLLLDDQRESVSKYLYGATLLYIFTLTLSKVSVAILICRLATLKQHMIAIKAMMVLVVVWTVAAVFGVAFRCGRETPLKILAPTCNSSMASWAILGTVDMVIDGILMILPTWIVWDLQMSRDKKITVVSAFAFQIFPIVAQLVRLMYLSKAHQSHDRTYDAIFYVTATQCHMSLSLISCSVPALKPFMDAAATGFLGATTDLSRSHLGSSHPNSSGYAMRFLSKRTYSCAQSAGTDCASAQHMANSLNKGCPTKNRTMVLAAQMDTYEGDPGSIERSVEVQVQYSDESDEARLYQSERSMRTSSDAVSVETSHQHADEVGDKC</sequence>
<proteinExistence type="predicted"/>
<feature type="domain" description="Rhodopsin" evidence="3">
    <location>
        <begin position="44"/>
        <end position="277"/>
    </location>
</feature>